<proteinExistence type="predicted"/>
<dbReference type="Proteomes" id="UP000614261">
    <property type="component" value="Unassembled WGS sequence"/>
</dbReference>
<comment type="caution">
    <text evidence="1">The sequence shown here is derived from an EMBL/GenBank/DDBJ whole genome shotgun (WGS) entry which is preliminary data.</text>
</comment>
<evidence type="ECO:0000313" key="1">
    <source>
        <dbReference type="EMBL" id="GGB69032.1"/>
    </source>
</evidence>
<keyword evidence="2" id="KW-1185">Reference proteome</keyword>
<sequence>MVELGRKDVAAGDARRDPAVAEVIVGSGMCALIAGLAIKGVVTGPAPSDDNQHGLLLANA</sequence>
<organism evidence="1 2">
    <name type="scientific">Blastomonas aquatica</name>
    <dbReference type="NCBI Taxonomy" id="1510276"/>
    <lineage>
        <taxon>Bacteria</taxon>
        <taxon>Pseudomonadati</taxon>
        <taxon>Pseudomonadota</taxon>
        <taxon>Alphaproteobacteria</taxon>
        <taxon>Sphingomonadales</taxon>
        <taxon>Sphingomonadaceae</taxon>
        <taxon>Blastomonas</taxon>
    </lineage>
</organism>
<dbReference type="EMBL" id="BMGD01000004">
    <property type="protein sequence ID" value="GGB69032.1"/>
    <property type="molecule type" value="Genomic_DNA"/>
</dbReference>
<protein>
    <submittedName>
        <fullName evidence="1">Uncharacterized protein</fullName>
    </submittedName>
</protein>
<reference evidence="2" key="1">
    <citation type="journal article" date="2019" name="Int. J. Syst. Evol. Microbiol.">
        <title>The Global Catalogue of Microorganisms (GCM) 10K type strain sequencing project: providing services to taxonomists for standard genome sequencing and annotation.</title>
        <authorList>
            <consortium name="The Broad Institute Genomics Platform"/>
            <consortium name="The Broad Institute Genome Sequencing Center for Infectious Disease"/>
            <person name="Wu L."/>
            <person name="Ma J."/>
        </authorList>
    </citation>
    <scope>NUCLEOTIDE SEQUENCE [LARGE SCALE GENOMIC DNA]</scope>
    <source>
        <strain evidence="2">CGMCC 1.12851</strain>
    </source>
</reference>
<name>A0ABQ1JL51_9SPHN</name>
<evidence type="ECO:0000313" key="2">
    <source>
        <dbReference type="Proteomes" id="UP000614261"/>
    </source>
</evidence>
<accession>A0ABQ1JL51</accession>
<gene>
    <name evidence="1" type="ORF">GCM10010833_25310</name>
</gene>